<dbReference type="SMART" id="SM00855">
    <property type="entry name" value="PGAM"/>
    <property type="match status" value="1"/>
</dbReference>
<keyword evidence="2" id="KW-1185">Reference proteome</keyword>
<evidence type="ECO:0000313" key="1">
    <source>
        <dbReference type="EMBL" id="GFM35190.1"/>
    </source>
</evidence>
<sequence length="244" mass="25831">MENCIVLLRHAATTGGKGRAIGRTPLALSEEGQRQAAALVESLPCLLARLSGGKGIRSFAAVYSSPASRALDTLAPQYGQRGQENPVSLPQATILPELDEIDLGEWDGLAFEDIRSRFPQAYALRGQDMAGFRPPGGENFRDVAARMQAAMTRMASGPLPALAVTHAGCIRTVLCRCTATPLDALFSFSPPHARPYVIELSCLPVRAGSAPVCSCVTGDTLTAIPENEDGIAGYHIWQIGTSIA</sequence>
<accession>A0A7J0BNC8</accession>
<dbReference type="SUPFAM" id="SSF53254">
    <property type="entry name" value="Phosphoglycerate mutase-like"/>
    <property type="match status" value="1"/>
</dbReference>
<organism evidence="1 2">
    <name type="scientific">Desulfovibrio subterraneus</name>
    <dbReference type="NCBI Taxonomy" id="2718620"/>
    <lineage>
        <taxon>Bacteria</taxon>
        <taxon>Pseudomonadati</taxon>
        <taxon>Thermodesulfobacteriota</taxon>
        <taxon>Desulfovibrionia</taxon>
        <taxon>Desulfovibrionales</taxon>
        <taxon>Desulfovibrionaceae</taxon>
        <taxon>Desulfovibrio</taxon>
    </lineage>
</organism>
<dbReference type="InterPro" id="IPR029033">
    <property type="entry name" value="His_PPase_superfam"/>
</dbReference>
<dbReference type="Pfam" id="PF00300">
    <property type="entry name" value="His_Phos_1"/>
    <property type="match status" value="1"/>
</dbReference>
<dbReference type="PANTHER" id="PTHR48100">
    <property type="entry name" value="BROAD-SPECIFICITY PHOSPHATASE YOR283W-RELATED"/>
    <property type="match status" value="1"/>
</dbReference>
<dbReference type="AlphaFoldDB" id="A0A7J0BNC8"/>
<reference evidence="1 2" key="1">
    <citation type="submission" date="2020-05" db="EMBL/GenBank/DDBJ databases">
        <title>Draft genome sequence of Desulfovibrio sp. strain HN2T.</title>
        <authorList>
            <person name="Ueno A."/>
            <person name="Tamazawa S."/>
            <person name="Tamamura S."/>
            <person name="Murakami T."/>
            <person name="Kiyama T."/>
            <person name="Inomata H."/>
            <person name="Amano Y."/>
            <person name="Miyakawa K."/>
            <person name="Tamaki H."/>
            <person name="Naganuma T."/>
            <person name="Kaneko K."/>
        </authorList>
    </citation>
    <scope>NUCLEOTIDE SEQUENCE [LARGE SCALE GENOMIC DNA]</scope>
    <source>
        <strain evidence="1 2">HN2</strain>
    </source>
</reference>
<dbReference type="GO" id="GO:0016791">
    <property type="term" value="F:phosphatase activity"/>
    <property type="evidence" value="ECO:0007669"/>
    <property type="project" value="TreeGrafter"/>
</dbReference>
<dbReference type="PANTHER" id="PTHR48100:SF1">
    <property type="entry name" value="HISTIDINE PHOSPHATASE FAMILY PROTEIN-RELATED"/>
    <property type="match status" value="1"/>
</dbReference>
<dbReference type="Gene3D" id="3.40.50.1240">
    <property type="entry name" value="Phosphoglycerate mutase-like"/>
    <property type="match status" value="1"/>
</dbReference>
<gene>
    <name evidence="1" type="ORF">DSM101010T_35550</name>
</gene>
<dbReference type="Proteomes" id="UP000503840">
    <property type="component" value="Unassembled WGS sequence"/>
</dbReference>
<name>A0A7J0BNC8_9BACT</name>
<dbReference type="InterPro" id="IPR050275">
    <property type="entry name" value="PGM_Phosphatase"/>
</dbReference>
<dbReference type="RefSeq" id="WP_174406810.1">
    <property type="nucleotide sequence ID" value="NZ_BLVO01000016.1"/>
</dbReference>
<dbReference type="CDD" id="cd07067">
    <property type="entry name" value="HP_PGM_like"/>
    <property type="match status" value="1"/>
</dbReference>
<comment type="caution">
    <text evidence="1">The sequence shown here is derived from an EMBL/GenBank/DDBJ whole genome shotgun (WGS) entry which is preliminary data.</text>
</comment>
<dbReference type="InterPro" id="IPR013078">
    <property type="entry name" value="His_Pase_superF_clade-1"/>
</dbReference>
<proteinExistence type="predicted"/>
<dbReference type="GO" id="GO:0005737">
    <property type="term" value="C:cytoplasm"/>
    <property type="evidence" value="ECO:0007669"/>
    <property type="project" value="TreeGrafter"/>
</dbReference>
<protein>
    <submittedName>
        <fullName evidence="1">Phosphoglycerate mutase</fullName>
    </submittedName>
</protein>
<dbReference type="EMBL" id="BLVO01000016">
    <property type="protein sequence ID" value="GFM35190.1"/>
    <property type="molecule type" value="Genomic_DNA"/>
</dbReference>
<evidence type="ECO:0000313" key="2">
    <source>
        <dbReference type="Proteomes" id="UP000503840"/>
    </source>
</evidence>